<evidence type="ECO:0000256" key="17">
    <source>
        <dbReference type="ARBA" id="ARBA00023187"/>
    </source>
</evidence>
<gene>
    <name evidence="27" type="ORF">QTO34_016250</name>
</gene>
<feature type="region of interest" description="Disordered" evidence="24">
    <location>
        <begin position="360"/>
        <end position="387"/>
    </location>
</feature>
<keyword evidence="13 23" id="KW-0862">Zinc</keyword>
<evidence type="ECO:0000313" key="28">
    <source>
        <dbReference type="Proteomes" id="UP001177744"/>
    </source>
</evidence>
<dbReference type="SMART" id="SM00356">
    <property type="entry name" value="ZnF_C3H1"/>
    <property type="match status" value="1"/>
</dbReference>
<keyword evidence="16" id="KW-0007">Acetylation</keyword>
<protein>
    <recommendedName>
        <fullName evidence="4">Pre-mRNA-splicing factor RBM22</fullName>
    </recommendedName>
    <alternativeName>
        <fullName evidence="19">RNA-binding motif protein 22</fullName>
    </alternativeName>
</protein>
<evidence type="ECO:0000256" key="22">
    <source>
        <dbReference type="PROSITE-ProRule" id="PRU00176"/>
    </source>
</evidence>
<feature type="region of interest" description="Disordered" evidence="24">
    <location>
        <begin position="303"/>
        <end position="343"/>
    </location>
</feature>
<dbReference type="InterPro" id="IPR048995">
    <property type="entry name" value="STL11/RBM22-like_N"/>
</dbReference>
<reference evidence="27" key="1">
    <citation type="submission" date="2023-06" db="EMBL/GenBank/DDBJ databases">
        <title>Reference genome for the Northern bat (Eptesicus nilssonii), a most northern bat species.</title>
        <authorList>
            <person name="Laine V.N."/>
            <person name="Pulliainen A.T."/>
            <person name="Lilley T.M."/>
        </authorList>
    </citation>
    <scope>NUCLEOTIDE SEQUENCE</scope>
    <source>
        <strain evidence="27">BLF_Eptnil</strain>
        <tissue evidence="27">Kidney</tissue>
    </source>
</reference>
<dbReference type="GO" id="GO:0071007">
    <property type="term" value="C:U2-type catalytic step 2 spliceosome"/>
    <property type="evidence" value="ECO:0007669"/>
    <property type="project" value="TreeGrafter"/>
</dbReference>
<dbReference type="PROSITE" id="PS50102">
    <property type="entry name" value="RRM"/>
    <property type="match status" value="1"/>
</dbReference>
<evidence type="ECO:0000256" key="13">
    <source>
        <dbReference type="ARBA" id="ARBA00022833"/>
    </source>
</evidence>
<dbReference type="GO" id="GO:0006397">
    <property type="term" value="P:mRNA processing"/>
    <property type="evidence" value="ECO:0007669"/>
    <property type="project" value="UniProtKB-KW"/>
</dbReference>
<proteinExistence type="inferred from homology"/>
<feature type="compositionally biased region" description="Pro residues" evidence="24">
    <location>
        <begin position="365"/>
        <end position="379"/>
    </location>
</feature>
<evidence type="ECO:0000256" key="9">
    <source>
        <dbReference type="ARBA" id="ARBA00022664"/>
    </source>
</evidence>
<keyword evidence="7" id="KW-1017">Isopeptide bond</keyword>
<dbReference type="InterPro" id="IPR039171">
    <property type="entry name" value="Cwc2/Slt11"/>
</dbReference>
<dbReference type="InterPro" id="IPR057674">
    <property type="entry name" value="Znf-CCCH_RBM22"/>
</dbReference>
<evidence type="ECO:0000256" key="3">
    <source>
        <dbReference type="ARBA" id="ARBA00007781"/>
    </source>
</evidence>
<comment type="subcellular location">
    <subcellularLocation>
        <location evidence="2">Cytoplasm</location>
    </subcellularLocation>
    <subcellularLocation>
        <location evidence="1">Nucleus</location>
    </subcellularLocation>
</comment>
<dbReference type="CDD" id="cd12224">
    <property type="entry name" value="RRM_RBM22"/>
    <property type="match status" value="1"/>
</dbReference>
<dbReference type="InterPro" id="IPR036855">
    <property type="entry name" value="Znf_CCCH_sf"/>
</dbReference>
<keyword evidence="15 22" id="KW-0694">RNA-binding</keyword>
<evidence type="ECO:0000256" key="10">
    <source>
        <dbReference type="ARBA" id="ARBA00022723"/>
    </source>
</evidence>
<keyword evidence="6" id="KW-0963">Cytoplasm</keyword>
<sequence length="476" mass="52717">MATSLGSNTYNRQNWEDADFPILCQTCLGENPYIRMTKEKYGKECKICARPFTVFRWCPGVRMRFKKTEVCQTCSKLKNVCQTCLLDLEYGLPIQVRDAGLSFKDDMPKSDVNKEYYTQNMEREISNSDGTRPVGMLGKATSTSDMLLKLARTTPYYKRNRPHICSFWVKGECKRGEECPYRHEKPTDPDDPLADQNIKDRYYGINDPVADKLLKRASTMPRLDPPEDKTITTLYVGGLGDTITETDLRNHFYQFGEIRTITVVQRQQCAFIQFATRQAAEVAAEKSFNKLIVNGRRLNVKWGRSQAARGKEKEKDGTTDSGIKLEPVPGLPGALPPPPAAEEEASANYFNLPPSGPPAVVNIALPPPPGIAPPPPPGPSENGSSCWETQQPLAHYHHSGALQKTGRLKIPVNESWNKYIFPSFVVSIVAECVQIAAAEAGEAPATTAALTSGEPGFWLSGAPCESALTTRGQLLH</sequence>
<comment type="similarity">
    <text evidence="3">Belongs to the SLT11 family.</text>
</comment>
<dbReference type="InterPro" id="IPR000504">
    <property type="entry name" value="RRM_dom"/>
</dbReference>
<dbReference type="SMART" id="SM00360">
    <property type="entry name" value="RRM"/>
    <property type="match status" value="1"/>
</dbReference>
<keyword evidence="11" id="KW-0747">Spliceosome</keyword>
<evidence type="ECO:0000256" key="5">
    <source>
        <dbReference type="ARBA" id="ARBA00022448"/>
    </source>
</evidence>
<evidence type="ECO:0000256" key="20">
    <source>
        <dbReference type="ARBA" id="ARBA00046058"/>
    </source>
</evidence>
<keyword evidence="5" id="KW-0813">Transport</keyword>
<evidence type="ECO:0000256" key="6">
    <source>
        <dbReference type="ARBA" id="ARBA00022490"/>
    </source>
</evidence>
<feature type="compositionally biased region" description="Basic and acidic residues" evidence="24">
    <location>
        <begin position="309"/>
        <end position="318"/>
    </location>
</feature>
<dbReference type="GO" id="GO:0017070">
    <property type="term" value="F:U6 snRNA binding"/>
    <property type="evidence" value="ECO:0007669"/>
    <property type="project" value="TreeGrafter"/>
</dbReference>
<comment type="caution">
    <text evidence="27">The sequence shown here is derived from an EMBL/GenBank/DDBJ whole genome shotgun (WGS) entry which is preliminary data.</text>
</comment>
<evidence type="ECO:0000256" key="8">
    <source>
        <dbReference type="ARBA" id="ARBA00022553"/>
    </source>
</evidence>
<dbReference type="GO" id="GO:0000974">
    <property type="term" value="C:Prp19 complex"/>
    <property type="evidence" value="ECO:0007669"/>
    <property type="project" value="TreeGrafter"/>
</dbReference>
<dbReference type="InterPro" id="IPR012677">
    <property type="entry name" value="Nucleotide-bd_a/b_plait_sf"/>
</dbReference>
<dbReference type="GO" id="GO:0036002">
    <property type="term" value="F:pre-mRNA binding"/>
    <property type="evidence" value="ECO:0007669"/>
    <property type="project" value="TreeGrafter"/>
</dbReference>
<keyword evidence="8" id="KW-0597">Phosphoprotein</keyword>
<comment type="function">
    <text evidence="20">Required for pre-mRNA splicing as component of the activated spliceosome. Involved in the first step of pre-mRNA splicing. Binds directly to the internal stem-loop (ISL) domain of the U6 snRNA and to the pre-mRNA intron near the 5' splice site during the activation and catalytic phases of the spliceosome cycle. Involved in both translocations of the nuclear SLU7 to the cytoplasm and the cytosolic calcium-binding protein PDCD6 to the nucleus upon cellular stress responses.</text>
</comment>
<evidence type="ECO:0000259" key="25">
    <source>
        <dbReference type="PROSITE" id="PS50102"/>
    </source>
</evidence>
<dbReference type="SUPFAM" id="SSF90229">
    <property type="entry name" value="CCCH zinc finger"/>
    <property type="match status" value="1"/>
</dbReference>
<dbReference type="GO" id="GO:0008380">
    <property type="term" value="P:RNA splicing"/>
    <property type="evidence" value="ECO:0007669"/>
    <property type="project" value="UniProtKB-KW"/>
</dbReference>
<evidence type="ECO:0000256" key="7">
    <source>
        <dbReference type="ARBA" id="ARBA00022499"/>
    </source>
</evidence>
<evidence type="ECO:0000256" key="2">
    <source>
        <dbReference type="ARBA" id="ARBA00004496"/>
    </source>
</evidence>
<evidence type="ECO:0000256" key="16">
    <source>
        <dbReference type="ARBA" id="ARBA00022990"/>
    </source>
</evidence>
<evidence type="ECO:0000256" key="14">
    <source>
        <dbReference type="ARBA" id="ARBA00022843"/>
    </source>
</evidence>
<dbReference type="GO" id="GO:0008270">
    <property type="term" value="F:zinc ion binding"/>
    <property type="evidence" value="ECO:0007669"/>
    <property type="project" value="UniProtKB-KW"/>
</dbReference>
<dbReference type="PANTHER" id="PTHR14089:SF18">
    <property type="entry name" value="PRE-MRNA-SPLICING FACTOR RBM22"/>
    <property type="match status" value="1"/>
</dbReference>
<dbReference type="Gene3D" id="3.30.70.330">
    <property type="match status" value="1"/>
</dbReference>
<evidence type="ECO:0000256" key="15">
    <source>
        <dbReference type="ARBA" id="ARBA00022884"/>
    </source>
</evidence>
<evidence type="ECO:0000256" key="18">
    <source>
        <dbReference type="ARBA" id="ARBA00023242"/>
    </source>
</evidence>
<dbReference type="Gene3D" id="4.10.1000.10">
    <property type="entry name" value="Zinc finger, CCCH-type"/>
    <property type="match status" value="1"/>
</dbReference>
<evidence type="ECO:0000256" key="21">
    <source>
        <dbReference type="ARBA" id="ARBA00046757"/>
    </source>
</evidence>
<evidence type="ECO:0000256" key="12">
    <source>
        <dbReference type="ARBA" id="ARBA00022771"/>
    </source>
</evidence>
<dbReference type="InterPro" id="IPR000571">
    <property type="entry name" value="Znf_CCCH"/>
</dbReference>
<comment type="subunit">
    <text evidence="21">Component of the pre-catalytic and catalytic spliceosome complexes. Component of the postcatalytic spliceosome P complex. Interacts with PDCD6; the interaction induces translocation of PDCD6 in the cytoplasm. Interacts with PPIL1.</text>
</comment>
<dbReference type="GO" id="GO:0071006">
    <property type="term" value="C:U2-type catalytic step 1 spliceosome"/>
    <property type="evidence" value="ECO:0007669"/>
    <property type="project" value="TreeGrafter"/>
</dbReference>
<keyword evidence="14" id="KW-0832">Ubl conjugation</keyword>
<dbReference type="FunFam" id="4.10.1000.10:FF:000006">
    <property type="entry name" value="Putative pre-mrna-splicing factor rbm22"/>
    <property type="match status" value="1"/>
</dbReference>
<feature type="domain" description="C3H1-type" evidence="26">
    <location>
        <begin position="159"/>
        <end position="186"/>
    </location>
</feature>
<keyword evidence="9" id="KW-0507">mRNA processing</keyword>
<evidence type="ECO:0000256" key="1">
    <source>
        <dbReference type="ARBA" id="ARBA00004123"/>
    </source>
</evidence>
<keyword evidence="18" id="KW-0539">Nucleus</keyword>
<keyword evidence="28" id="KW-1185">Reference proteome</keyword>
<evidence type="ECO:0000256" key="23">
    <source>
        <dbReference type="PROSITE-ProRule" id="PRU00723"/>
    </source>
</evidence>
<dbReference type="InterPro" id="IPR035979">
    <property type="entry name" value="RBD_domain_sf"/>
</dbReference>
<dbReference type="FunFam" id="3.30.70.330:FF:000137">
    <property type="entry name" value="pre-mRNA-splicing factor RBM22"/>
    <property type="match status" value="1"/>
</dbReference>
<dbReference type="EMBL" id="JAULJE010000005">
    <property type="protein sequence ID" value="KAK1343470.1"/>
    <property type="molecule type" value="Genomic_DNA"/>
</dbReference>
<keyword evidence="10 23" id="KW-0479">Metal-binding</keyword>
<name>A0AA40LRW1_CNENI</name>
<feature type="zinc finger region" description="C3H1-type" evidence="23">
    <location>
        <begin position="159"/>
        <end position="186"/>
    </location>
</feature>
<evidence type="ECO:0000256" key="11">
    <source>
        <dbReference type="ARBA" id="ARBA00022728"/>
    </source>
</evidence>
<keyword evidence="17" id="KW-0508">mRNA splicing</keyword>
<evidence type="ECO:0000256" key="24">
    <source>
        <dbReference type="SAM" id="MobiDB-lite"/>
    </source>
</evidence>
<dbReference type="Pfam" id="PF00076">
    <property type="entry name" value="RRM_1"/>
    <property type="match status" value="1"/>
</dbReference>
<dbReference type="Proteomes" id="UP001177744">
    <property type="component" value="Unassembled WGS sequence"/>
</dbReference>
<accession>A0AA40LRW1</accession>
<keyword evidence="12 23" id="KW-0863">Zinc-finger</keyword>
<dbReference type="GO" id="GO:0005737">
    <property type="term" value="C:cytoplasm"/>
    <property type="evidence" value="ECO:0007669"/>
    <property type="project" value="UniProtKB-SubCell"/>
</dbReference>
<dbReference type="PROSITE" id="PS50103">
    <property type="entry name" value="ZF_C3H1"/>
    <property type="match status" value="1"/>
</dbReference>
<dbReference type="SUPFAM" id="SSF54928">
    <property type="entry name" value="RNA-binding domain, RBD"/>
    <property type="match status" value="1"/>
</dbReference>
<dbReference type="AlphaFoldDB" id="A0AA40LRW1"/>
<dbReference type="Pfam" id="PF25584">
    <property type="entry name" value="zf-CCCH_RBM22"/>
    <property type="match status" value="1"/>
</dbReference>
<evidence type="ECO:0000256" key="4">
    <source>
        <dbReference type="ARBA" id="ARBA00020031"/>
    </source>
</evidence>
<evidence type="ECO:0000259" key="26">
    <source>
        <dbReference type="PROSITE" id="PS50103"/>
    </source>
</evidence>
<evidence type="ECO:0000313" key="27">
    <source>
        <dbReference type="EMBL" id="KAK1343470.1"/>
    </source>
</evidence>
<dbReference type="PANTHER" id="PTHR14089">
    <property type="entry name" value="PRE-MRNA-SPLICING FACTOR RBM22"/>
    <property type="match status" value="1"/>
</dbReference>
<dbReference type="Pfam" id="PF21369">
    <property type="entry name" value="STL11_N"/>
    <property type="match status" value="1"/>
</dbReference>
<evidence type="ECO:0000256" key="19">
    <source>
        <dbReference type="ARBA" id="ARBA00030793"/>
    </source>
</evidence>
<feature type="domain" description="RRM" evidence="25">
    <location>
        <begin position="232"/>
        <end position="305"/>
    </location>
</feature>
<organism evidence="27 28">
    <name type="scientific">Cnephaeus nilssonii</name>
    <name type="common">Northern bat</name>
    <name type="synonym">Eptesicus nilssonii</name>
    <dbReference type="NCBI Taxonomy" id="3371016"/>
    <lineage>
        <taxon>Eukaryota</taxon>
        <taxon>Metazoa</taxon>
        <taxon>Chordata</taxon>
        <taxon>Craniata</taxon>
        <taxon>Vertebrata</taxon>
        <taxon>Euteleostomi</taxon>
        <taxon>Mammalia</taxon>
        <taxon>Eutheria</taxon>
        <taxon>Laurasiatheria</taxon>
        <taxon>Chiroptera</taxon>
        <taxon>Yangochiroptera</taxon>
        <taxon>Vespertilionidae</taxon>
        <taxon>Cnephaeus</taxon>
    </lineage>
</organism>